<dbReference type="EMBL" id="WMQE01000010">
    <property type="protein sequence ID" value="MTK20968.1"/>
    <property type="molecule type" value="Genomic_DNA"/>
</dbReference>
<protein>
    <submittedName>
        <fullName evidence="4">GNAT family N-acetyltransferase</fullName>
    </submittedName>
</protein>
<evidence type="ECO:0000256" key="2">
    <source>
        <dbReference type="ARBA" id="ARBA00023315"/>
    </source>
</evidence>
<comment type="caution">
    <text evidence="4">The sequence shown here is derived from an EMBL/GenBank/DDBJ whole genome shotgun (WGS) entry which is preliminary data.</text>
</comment>
<dbReference type="GO" id="GO:0016747">
    <property type="term" value="F:acyltransferase activity, transferring groups other than amino-acyl groups"/>
    <property type="evidence" value="ECO:0007669"/>
    <property type="project" value="InterPro"/>
</dbReference>
<dbReference type="SUPFAM" id="SSF55729">
    <property type="entry name" value="Acyl-CoA N-acyltransferases (Nat)"/>
    <property type="match status" value="1"/>
</dbReference>
<feature type="domain" description="N-acetyltransferase" evidence="3">
    <location>
        <begin position="114"/>
        <end position="246"/>
    </location>
</feature>
<accession>A0A9X5AN49</accession>
<dbReference type="Gene3D" id="3.40.630.30">
    <property type="match status" value="1"/>
</dbReference>
<evidence type="ECO:0000259" key="3">
    <source>
        <dbReference type="PROSITE" id="PS51186"/>
    </source>
</evidence>
<dbReference type="InterPro" id="IPR000182">
    <property type="entry name" value="GNAT_dom"/>
</dbReference>
<dbReference type="PROSITE" id="PS51186">
    <property type="entry name" value="GNAT"/>
    <property type="match status" value="1"/>
</dbReference>
<dbReference type="PANTHER" id="PTHR43420">
    <property type="entry name" value="ACETYLTRANSFERASE"/>
    <property type="match status" value="1"/>
</dbReference>
<reference evidence="4 5" key="1">
    <citation type="journal article" date="2019" name="Nat. Med.">
        <title>A library of human gut bacterial isolates paired with longitudinal multiomics data enables mechanistic microbiome research.</title>
        <authorList>
            <person name="Poyet M."/>
            <person name="Groussin M."/>
            <person name="Gibbons S.M."/>
            <person name="Avila-Pacheco J."/>
            <person name="Jiang X."/>
            <person name="Kearney S.M."/>
            <person name="Perrotta A.R."/>
            <person name="Berdy B."/>
            <person name="Zhao S."/>
            <person name="Lieberman T.D."/>
            <person name="Swanson P.K."/>
            <person name="Smith M."/>
            <person name="Roesemann S."/>
            <person name="Alexander J.E."/>
            <person name="Rich S.A."/>
            <person name="Livny J."/>
            <person name="Vlamakis H."/>
            <person name="Clish C."/>
            <person name="Bullock K."/>
            <person name="Deik A."/>
            <person name="Scott J."/>
            <person name="Pierce K.A."/>
            <person name="Xavier R.J."/>
            <person name="Alm E.J."/>
        </authorList>
    </citation>
    <scope>NUCLEOTIDE SEQUENCE [LARGE SCALE GENOMIC DNA]</scope>
    <source>
        <strain evidence="4 5">BIOML-A198</strain>
    </source>
</reference>
<dbReference type="RefSeq" id="WP_006784866.1">
    <property type="nucleotide sequence ID" value="NZ_JAQMIX010000006.1"/>
</dbReference>
<evidence type="ECO:0000313" key="5">
    <source>
        <dbReference type="Proteomes" id="UP000487649"/>
    </source>
</evidence>
<evidence type="ECO:0000256" key="1">
    <source>
        <dbReference type="ARBA" id="ARBA00022679"/>
    </source>
</evidence>
<evidence type="ECO:0000313" key="4">
    <source>
        <dbReference type="EMBL" id="MTK20968.1"/>
    </source>
</evidence>
<dbReference type="Pfam" id="PF00583">
    <property type="entry name" value="Acetyltransf_1"/>
    <property type="match status" value="1"/>
</dbReference>
<gene>
    <name evidence="4" type="ORF">GMA92_06005</name>
</gene>
<dbReference type="Proteomes" id="UP000487649">
    <property type="component" value="Unassembled WGS sequence"/>
</dbReference>
<dbReference type="PANTHER" id="PTHR43420:SF44">
    <property type="entry name" value="ACETYLTRANSFERASE YPEA"/>
    <property type="match status" value="1"/>
</dbReference>
<name>A0A9X5AN49_9FIRM</name>
<dbReference type="CDD" id="cd04301">
    <property type="entry name" value="NAT_SF"/>
    <property type="match status" value="1"/>
</dbReference>
<organism evidence="4 5">
    <name type="scientific">Turicibacter sanguinis</name>
    <dbReference type="NCBI Taxonomy" id="154288"/>
    <lineage>
        <taxon>Bacteria</taxon>
        <taxon>Bacillati</taxon>
        <taxon>Bacillota</taxon>
        <taxon>Erysipelotrichia</taxon>
        <taxon>Erysipelotrichales</taxon>
        <taxon>Turicibacteraceae</taxon>
        <taxon>Turicibacter</taxon>
    </lineage>
</organism>
<dbReference type="AlphaFoldDB" id="A0A9X5AN49"/>
<dbReference type="InterPro" id="IPR016181">
    <property type="entry name" value="Acyl_CoA_acyltransferase"/>
</dbReference>
<keyword evidence="1" id="KW-0808">Transferase</keyword>
<keyword evidence="2" id="KW-0012">Acyltransferase</keyword>
<sequence>MINKIIHCELAYSRCFSKEIKTVHGIRFTDSELLDMYDHNYTYLPKISTNIITQEVLDCFKTQDFCKLVSYEPPIDSIPNGEISLMGVYQFDWTEVLNLKDRDDLVIEVLKQIDTVADLIACDLAHDEQTLGYDFCVRRATRRKNVYLSNDGVDCYIAYYKGHPIGKCDLFIHDEIAKIEDFGVNPCCQHQGFGTAILKSMIETAIQQNCQLIYLVTDEEDTAKDMYQKLGFHKIAQRTDYFFKRP</sequence>
<dbReference type="InterPro" id="IPR050680">
    <property type="entry name" value="YpeA/RimI_acetyltransf"/>
</dbReference>
<proteinExistence type="predicted"/>